<organism evidence="2 3">
    <name type="scientific">Angustibacter luteus</name>
    <dbReference type="NCBI Taxonomy" id="658456"/>
    <lineage>
        <taxon>Bacteria</taxon>
        <taxon>Bacillati</taxon>
        <taxon>Actinomycetota</taxon>
        <taxon>Actinomycetes</taxon>
        <taxon>Kineosporiales</taxon>
        <taxon>Kineosporiaceae</taxon>
    </lineage>
</organism>
<evidence type="ECO:0000256" key="1">
    <source>
        <dbReference type="SAM" id="Phobius"/>
    </source>
</evidence>
<reference evidence="3" key="1">
    <citation type="journal article" date="2019" name="Int. J. Syst. Evol. Microbiol.">
        <title>The Global Catalogue of Microorganisms (GCM) 10K type strain sequencing project: providing services to taxonomists for standard genome sequencing and annotation.</title>
        <authorList>
            <consortium name="The Broad Institute Genomics Platform"/>
            <consortium name="The Broad Institute Genome Sequencing Center for Infectious Disease"/>
            <person name="Wu L."/>
            <person name="Ma J."/>
        </authorList>
    </citation>
    <scope>NUCLEOTIDE SEQUENCE [LARGE SCALE GENOMIC DNA]</scope>
    <source>
        <strain evidence="3">KACC 14249</strain>
    </source>
</reference>
<accession>A0ABW1JGM0</accession>
<keyword evidence="1" id="KW-1133">Transmembrane helix</keyword>
<protein>
    <recommendedName>
        <fullName evidence="4">ABC transporter permease</fullName>
    </recommendedName>
</protein>
<keyword evidence="3" id="KW-1185">Reference proteome</keyword>
<comment type="caution">
    <text evidence="2">The sequence shown here is derived from an EMBL/GenBank/DDBJ whole genome shotgun (WGS) entry which is preliminary data.</text>
</comment>
<dbReference type="RefSeq" id="WP_345714812.1">
    <property type="nucleotide sequence ID" value="NZ_BAABFP010000002.1"/>
</dbReference>
<feature type="transmembrane region" description="Helical" evidence="1">
    <location>
        <begin position="230"/>
        <end position="253"/>
    </location>
</feature>
<feature type="transmembrane region" description="Helical" evidence="1">
    <location>
        <begin position="70"/>
        <end position="89"/>
    </location>
</feature>
<evidence type="ECO:0000313" key="2">
    <source>
        <dbReference type="EMBL" id="MFC6008489.1"/>
    </source>
</evidence>
<keyword evidence="1" id="KW-0812">Transmembrane</keyword>
<gene>
    <name evidence="2" type="ORF">ACFQDO_15225</name>
</gene>
<name>A0ABW1JGM0_9ACTN</name>
<evidence type="ECO:0008006" key="4">
    <source>
        <dbReference type="Google" id="ProtNLM"/>
    </source>
</evidence>
<dbReference type="EMBL" id="JBHSRD010000004">
    <property type="protein sequence ID" value="MFC6008489.1"/>
    <property type="molecule type" value="Genomic_DNA"/>
</dbReference>
<feature type="transmembrane region" description="Helical" evidence="1">
    <location>
        <begin position="181"/>
        <end position="200"/>
    </location>
</feature>
<sequence length="260" mass="26896">MNRALSAELVKLRTTRMWWGLLVALVALVALQVAFTASFAGRYADAGGPVLPALDTPEGLRTALSAGYQYGYLMALVLGAIVGSVDFRHRTATQTFLASPHRGYVVTAKCLACAVAGLVYAVVTQVLSLAIVLVVAAVRGIDVDLGGDGVLRSLLLGVPGIVLWCVVGVSLGVLLRNQVAAVLVAVGYVLLIDPLAALAIRQLDASPVDQYTLGSASSALVGASTGADVLSWWAGGLVMLAYAVVIAVAGWLVTTHRDVT</sequence>
<feature type="transmembrane region" description="Helical" evidence="1">
    <location>
        <begin position="110"/>
        <end position="138"/>
    </location>
</feature>
<evidence type="ECO:0000313" key="3">
    <source>
        <dbReference type="Proteomes" id="UP001596189"/>
    </source>
</evidence>
<feature type="transmembrane region" description="Helical" evidence="1">
    <location>
        <begin position="150"/>
        <end position="174"/>
    </location>
</feature>
<keyword evidence="1" id="KW-0472">Membrane</keyword>
<proteinExistence type="predicted"/>
<dbReference type="Proteomes" id="UP001596189">
    <property type="component" value="Unassembled WGS sequence"/>
</dbReference>